<keyword evidence="2" id="KW-1185">Reference proteome</keyword>
<accession>A0AAD7GIT4</accession>
<evidence type="ECO:0000313" key="2">
    <source>
        <dbReference type="Proteomes" id="UP001221757"/>
    </source>
</evidence>
<name>A0AAD7GIT4_MYCRO</name>
<evidence type="ECO:0000313" key="1">
    <source>
        <dbReference type="EMBL" id="KAJ7691015.1"/>
    </source>
</evidence>
<sequence>MGRTTPTPGRRISRSPTPVSYEENVLMLDFVCRRNSRSILNCTVVGRGACTPYFHIMTSADVRPGETIFRTNIGRTIAAVEWRGAGGAPYRTMDVRGQRYVWVPQDNAICMYSWNSGSSAVPQLLARLEKVDNTATLEITLDAVDL</sequence>
<protein>
    <submittedName>
        <fullName evidence="1">Uncharacterized protein</fullName>
    </submittedName>
</protein>
<comment type="caution">
    <text evidence="1">The sequence shown here is derived from an EMBL/GenBank/DDBJ whole genome shotgun (WGS) entry which is preliminary data.</text>
</comment>
<dbReference type="EMBL" id="JARKIE010000061">
    <property type="protein sequence ID" value="KAJ7691015.1"/>
    <property type="molecule type" value="Genomic_DNA"/>
</dbReference>
<reference evidence="1" key="1">
    <citation type="submission" date="2023-03" db="EMBL/GenBank/DDBJ databases">
        <title>Massive genome expansion in bonnet fungi (Mycena s.s.) driven by repeated elements and novel gene families across ecological guilds.</title>
        <authorList>
            <consortium name="Lawrence Berkeley National Laboratory"/>
            <person name="Harder C.B."/>
            <person name="Miyauchi S."/>
            <person name="Viragh M."/>
            <person name="Kuo A."/>
            <person name="Thoen E."/>
            <person name="Andreopoulos B."/>
            <person name="Lu D."/>
            <person name="Skrede I."/>
            <person name="Drula E."/>
            <person name="Henrissat B."/>
            <person name="Morin E."/>
            <person name="Kohler A."/>
            <person name="Barry K."/>
            <person name="LaButti K."/>
            <person name="Morin E."/>
            <person name="Salamov A."/>
            <person name="Lipzen A."/>
            <person name="Mereny Z."/>
            <person name="Hegedus B."/>
            <person name="Baldrian P."/>
            <person name="Stursova M."/>
            <person name="Weitz H."/>
            <person name="Taylor A."/>
            <person name="Grigoriev I.V."/>
            <person name="Nagy L.G."/>
            <person name="Martin F."/>
            <person name="Kauserud H."/>
        </authorList>
    </citation>
    <scope>NUCLEOTIDE SEQUENCE</scope>
    <source>
        <strain evidence="1">CBHHK067</strain>
    </source>
</reference>
<proteinExistence type="predicted"/>
<organism evidence="1 2">
    <name type="scientific">Mycena rosella</name>
    <name type="common">Pink bonnet</name>
    <name type="synonym">Agaricus rosellus</name>
    <dbReference type="NCBI Taxonomy" id="1033263"/>
    <lineage>
        <taxon>Eukaryota</taxon>
        <taxon>Fungi</taxon>
        <taxon>Dikarya</taxon>
        <taxon>Basidiomycota</taxon>
        <taxon>Agaricomycotina</taxon>
        <taxon>Agaricomycetes</taxon>
        <taxon>Agaricomycetidae</taxon>
        <taxon>Agaricales</taxon>
        <taxon>Marasmiineae</taxon>
        <taxon>Mycenaceae</taxon>
        <taxon>Mycena</taxon>
    </lineage>
</organism>
<dbReference type="Proteomes" id="UP001221757">
    <property type="component" value="Unassembled WGS sequence"/>
</dbReference>
<dbReference type="AlphaFoldDB" id="A0AAD7GIT4"/>
<gene>
    <name evidence="1" type="ORF">B0H17DRAFT_1201361</name>
</gene>